<dbReference type="KEGG" id="char:105903082"/>
<dbReference type="CTD" id="92610"/>
<keyword evidence="9" id="KW-1185">Reference proteome</keyword>
<feature type="domain" description="FHA" evidence="8">
    <location>
        <begin position="47"/>
        <end position="103"/>
    </location>
</feature>
<dbReference type="Gene3D" id="2.60.200.20">
    <property type="match status" value="1"/>
</dbReference>
<keyword evidence="3" id="KW-0399">Innate immunity</keyword>
<evidence type="ECO:0000256" key="7">
    <source>
        <dbReference type="SAM" id="MobiDB-lite"/>
    </source>
</evidence>
<sequence>MMAVSQTDETDELLTCLRVQLYHPEARSVFDSLPMNLRHKQEAEDPMRLGRAAEACPFILNDTRVSRKQLALQAFRAPGSTEMRFNVQNLSRKAPVQVNGIELGHLVGAELPDKALIRFGRYELLVLREPGDSETHFEVLFECRSVPPSQEMGLGVPSSVAVMDSGDATLSWRDPSNEPSESDENL</sequence>
<comment type="similarity">
    <text evidence="5">Belongs to the TIFA family.</text>
</comment>
<protein>
    <recommendedName>
        <fullName evidence="6">TRAF-interacting protein with FHA domain-containing protein A</fullName>
    </recommendedName>
</protein>
<keyword evidence="2" id="KW-0963">Cytoplasm</keyword>
<evidence type="ECO:0000256" key="3">
    <source>
        <dbReference type="ARBA" id="ARBA00022588"/>
    </source>
</evidence>
<evidence type="ECO:0000256" key="2">
    <source>
        <dbReference type="ARBA" id="ARBA00022490"/>
    </source>
</evidence>
<dbReference type="PANTHER" id="PTHR31266">
    <property type="entry name" value="TRAF-INTERACTING PROTEIN WITH FHA DOMAIN-CONTAINING PROTEIN A FAMILY MEMBER"/>
    <property type="match status" value="1"/>
</dbReference>
<name>A0A6P3W0A8_CLUHA</name>
<accession>A0A6P3W0A8</accession>
<feature type="region of interest" description="Disordered" evidence="7">
    <location>
        <begin position="165"/>
        <end position="186"/>
    </location>
</feature>
<evidence type="ECO:0000313" key="11">
    <source>
        <dbReference type="RefSeq" id="XP_031440675.1"/>
    </source>
</evidence>
<dbReference type="GO" id="GO:0005737">
    <property type="term" value="C:cytoplasm"/>
    <property type="evidence" value="ECO:0007669"/>
    <property type="project" value="UniProtKB-SubCell"/>
</dbReference>
<evidence type="ECO:0000313" key="9">
    <source>
        <dbReference type="Proteomes" id="UP000515152"/>
    </source>
</evidence>
<dbReference type="GeneTree" id="ENSGT00940000154589"/>
<gene>
    <name evidence="10 11 12" type="primary">tifa</name>
</gene>
<evidence type="ECO:0000256" key="5">
    <source>
        <dbReference type="ARBA" id="ARBA00038199"/>
    </source>
</evidence>
<dbReference type="RefSeq" id="XP_031440675.1">
    <property type="nucleotide sequence ID" value="XM_031584815.2"/>
</dbReference>
<evidence type="ECO:0000313" key="12">
    <source>
        <dbReference type="RefSeq" id="XP_031440676.1"/>
    </source>
</evidence>
<evidence type="ECO:0000256" key="1">
    <source>
        <dbReference type="ARBA" id="ARBA00004496"/>
    </source>
</evidence>
<dbReference type="InterPro" id="IPR008984">
    <property type="entry name" value="SMAD_FHA_dom_sf"/>
</dbReference>
<dbReference type="PROSITE" id="PS50006">
    <property type="entry name" value="FHA_DOMAIN"/>
    <property type="match status" value="1"/>
</dbReference>
<evidence type="ECO:0000259" key="8">
    <source>
        <dbReference type="PROSITE" id="PS50006"/>
    </source>
</evidence>
<dbReference type="SUPFAM" id="SSF49879">
    <property type="entry name" value="SMAD/FHA domain"/>
    <property type="match status" value="1"/>
</dbReference>
<dbReference type="PANTHER" id="PTHR31266:SF2">
    <property type="entry name" value="TRAF-INTERACTING PROTEIN WITH FHA DOMAIN-CONTAINING PROTEIN A"/>
    <property type="match status" value="1"/>
</dbReference>
<organism evidence="9 10">
    <name type="scientific">Clupea harengus</name>
    <name type="common">Atlantic herring</name>
    <dbReference type="NCBI Taxonomy" id="7950"/>
    <lineage>
        <taxon>Eukaryota</taxon>
        <taxon>Metazoa</taxon>
        <taxon>Chordata</taxon>
        <taxon>Craniata</taxon>
        <taxon>Vertebrata</taxon>
        <taxon>Euteleostomi</taxon>
        <taxon>Actinopterygii</taxon>
        <taxon>Neopterygii</taxon>
        <taxon>Teleostei</taxon>
        <taxon>Clupei</taxon>
        <taxon>Clupeiformes</taxon>
        <taxon>Clupeoidei</taxon>
        <taxon>Clupeidae</taxon>
        <taxon>Clupea</taxon>
    </lineage>
</organism>
<dbReference type="Proteomes" id="UP000515152">
    <property type="component" value="Chromosome 18"/>
</dbReference>
<dbReference type="RefSeq" id="XP_012686237.2">
    <property type="nucleotide sequence ID" value="XM_012830783.3"/>
</dbReference>
<comment type="subcellular location">
    <subcellularLocation>
        <location evidence="1">Cytoplasm</location>
    </subcellularLocation>
</comment>
<dbReference type="OrthoDB" id="9893545at2759"/>
<reference evidence="10 11" key="1">
    <citation type="submission" date="2025-04" db="UniProtKB">
        <authorList>
            <consortium name="RefSeq"/>
        </authorList>
    </citation>
    <scope>IDENTIFICATION</scope>
</reference>
<dbReference type="AlphaFoldDB" id="A0A6P3W0A8"/>
<evidence type="ECO:0000313" key="10">
    <source>
        <dbReference type="RefSeq" id="XP_012686237.2"/>
    </source>
</evidence>
<dbReference type="InterPro" id="IPR000253">
    <property type="entry name" value="FHA_dom"/>
</dbReference>
<dbReference type="InterPro" id="IPR033621">
    <property type="entry name" value="TIFA"/>
</dbReference>
<evidence type="ECO:0000256" key="4">
    <source>
        <dbReference type="ARBA" id="ARBA00022859"/>
    </source>
</evidence>
<evidence type="ECO:0000256" key="6">
    <source>
        <dbReference type="ARBA" id="ARBA00040160"/>
    </source>
</evidence>
<proteinExistence type="inferred from homology"/>
<keyword evidence="4" id="KW-0391">Immunity</keyword>
<dbReference type="Pfam" id="PF00498">
    <property type="entry name" value="FHA"/>
    <property type="match status" value="1"/>
</dbReference>
<dbReference type="GO" id="GO:0045087">
    <property type="term" value="P:innate immune response"/>
    <property type="evidence" value="ECO:0007669"/>
    <property type="project" value="UniProtKB-KW"/>
</dbReference>
<dbReference type="GeneID" id="105903082"/>
<dbReference type="RefSeq" id="XP_031440676.1">
    <property type="nucleotide sequence ID" value="XM_031584816.2"/>
</dbReference>
<dbReference type="GO" id="GO:0043123">
    <property type="term" value="P:positive regulation of canonical NF-kappaB signal transduction"/>
    <property type="evidence" value="ECO:0007669"/>
    <property type="project" value="InterPro"/>
</dbReference>